<keyword evidence="3" id="KW-1185">Reference proteome</keyword>
<dbReference type="RefSeq" id="XP_008819086.1">
    <property type="nucleotide sequence ID" value="XM_008820864.1"/>
</dbReference>
<dbReference type="GeneID" id="20040567"/>
<proteinExistence type="predicted"/>
<evidence type="ECO:0000313" key="3">
    <source>
        <dbReference type="Proteomes" id="UP000030640"/>
    </source>
</evidence>
<dbReference type="EMBL" id="KI965512">
    <property type="protein sequence ID" value="EUD64319.1"/>
    <property type="molecule type" value="Genomic_DNA"/>
</dbReference>
<gene>
    <name evidence="2" type="ORF">C922_05293</name>
</gene>
<accession>W7A5G3</accession>
<feature type="compositionally biased region" description="Basic and acidic residues" evidence="1">
    <location>
        <begin position="274"/>
        <end position="283"/>
    </location>
</feature>
<dbReference type="VEuPathDB" id="PlasmoDB:C922_05293"/>
<evidence type="ECO:0000313" key="2">
    <source>
        <dbReference type="EMBL" id="EUD64319.1"/>
    </source>
</evidence>
<feature type="compositionally biased region" description="Basic and acidic residues" evidence="1">
    <location>
        <begin position="291"/>
        <end position="301"/>
    </location>
</feature>
<dbReference type="Proteomes" id="UP000030640">
    <property type="component" value="Unassembled WGS sequence"/>
</dbReference>
<name>W7A5G3_9APIC</name>
<feature type="region of interest" description="Disordered" evidence="1">
    <location>
        <begin position="273"/>
        <end position="327"/>
    </location>
</feature>
<sequence>MGQFHRIMLHWEQTARRERTKTGDVYAANKIEDLKSYNYEEEDESISRWQKMGKKGGSIHLWTTQAAKIICRNLEVWYQNLTLSEEAESEWEETKCRGDNLGVEGSRGTTVACPIDPRHNYWTTLRLGKSLNGAKEEHRSMMICMDLIAILLTVYNNLSRCKGEELCYNETEVCRALYQWYEEWGGQQVAKEVMQFLFQNEQNKMKLGNRNITTNGTVSQFWAKVTGFRGLGLAALQCQDRTWPGTNWRSACYHKNKNSACEIVEDQQWTNDQVRPETERTEMKSSPWQKEIGKEVLEPPRRSSPTGGCRQPDPARPGVKIDKPGRRMKLMRNSIFYRKNLEG</sequence>
<dbReference type="AlphaFoldDB" id="W7A5G3"/>
<protein>
    <submittedName>
        <fullName evidence="2">Uncharacterized protein</fullName>
    </submittedName>
</protein>
<organism evidence="2 3">
    <name type="scientific">Plasmodium inui San Antonio 1</name>
    <dbReference type="NCBI Taxonomy" id="1237626"/>
    <lineage>
        <taxon>Eukaryota</taxon>
        <taxon>Sar</taxon>
        <taxon>Alveolata</taxon>
        <taxon>Apicomplexa</taxon>
        <taxon>Aconoidasida</taxon>
        <taxon>Haemosporida</taxon>
        <taxon>Plasmodiidae</taxon>
        <taxon>Plasmodium</taxon>
        <taxon>Plasmodium (Plasmodium)</taxon>
    </lineage>
</organism>
<evidence type="ECO:0000256" key="1">
    <source>
        <dbReference type="SAM" id="MobiDB-lite"/>
    </source>
</evidence>
<reference evidence="2 3" key="1">
    <citation type="submission" date="2013-02" db="EMBL/GenBank/DDBJ databases">
        <title>The Genome Sequence of Plasmodium inui San Antonio 1.</title>
        <authorList>
            <consortium name="The Broad Institute Genome Sequencing Platform"/>
            <consortium name="The Broad Institute Genome Sequencing Center for Infectious Disease"/>
            <person name="Neafsey D."/>
            <person name="Cheeseman I."/>
            <person name="Volkman S."/>
            <person name="Adams J."/>
            <person name="Walker B."/>
            <person name="Young S.K."/>
            <person name="Zeng Q."/>
            <person name="Gargeya S."/>
            <person name="Fitzgerald M."/>
            <person name="Haas B."/>
            <person name="Abouelleil A."/>
            <person name="Alvarado L."/>
            <person name="Arachchi H.M."/>
            <person name="Berlin A.M."/>
            <person name="Chapman S.B."/>
            <person name="Dewar J."/>
            <person name="Goldberg J."/>
            <person name="Griggs A."/>
            <person name="Gujja S."/>
            <person name="Hansen M."/>
            <person name="Howarth C."/>
            <person name="Imamovic A."/>
            <person name="Larimer J."/>
            <person name="McCowan C."/>
            <person name="Murphy C."/>
            <person name="Neiman D."/>
            <person name="Pearson M."/>
            <person name="Priest M."/>
            <person name="Roberts A."/>
            <person name="Saif S."/>
            <person name="Shea T."/>
            <person name="Sisk P."/>
            <person name="Sykes S."/>
            <person name="Wortman J."/>
            <person name="Nusbaum C."/>
            <person name="Birren B."/>
        </authorList>
    </citation>
    <scope>NUCLEOTIDE SEQUENCE [LARGE SCALE GENOMIC DNA]</scope>
    <source>
        <strain evidence="2 3">San Antonio 1</strain>
    </source>
</reference>